<dbReference type="InterPro" id="IPR050361">
    <property type="entry name" value="MPP/UQCRC_Complex"/>
</dbReference>
<sequence>MQFPDSQDTRLTTLANGVRVVTIHMPWLASASASVFVRTGSGHESARLNGISHVVEHMAFKGTTTRDAAKINIDAERLGAEVNAHTDKDHTAYHLSGMARDAVEFVRMLGDIVRRPTFPAAELERERQVILQEYLEDEEDPMSTAFRQFDKLCYGAHPMAQAVIGTRRNIERFTRDELLAYVGQQYSGANVVVGVAGNVDHDAIVREAEAAFGDMPAGGAHSMEAPAWLGGVKANRLAGCSQSHVVLGYPIASMKDDQPAASVAAALFGEGMSSPLMNEIRERRGLVYYAACSADIMEACGQFVIEASTTPDKVDELLRETHRLLQSHAASVGAIDLERARNQIAVRRMRAQERPVRRVEDAALDLFVHGRVRSPEELRARVEGVSADQVREAFARMLSAPPVLAIAGKLGALTGERLRELVSAPAPRARATARARRATIVH</sequence>
<evidence type="ECO:0000259" key="5">
    <source>
        <dbReference type="Pfam" id="PF05193"/>
    </source>
</evidence>
<organism evidence="6 7">
    <name type="scientific">Scleromatobacter humisilvae</name>
    <dbReference type="NCBI Taxonomy" id="2897159"/>
    <lineage>
        <taxon>Bacteria</taxon>
        <taxon>Pseudomonadati</taxon>
        <taxon>Pseudomonadota</taxon>
        <taxon>Betaproteobacteria</taxon>
        <taxon>Burkholderiales</taxon>
        <taxon>Sphaerotilaceae</taxon>
        <taxon>Scleromatobacter</taxon>
    </lineage>
</organism>
<dbReference type="PANTHER" id="PTHR11851:SF49">
    <property type="entry name" value="MITOCHONDRIAL-PROCESSING PEPTIDASE SUBUNIT ALPHA"/>
    <property type="match status" value="1"/>
</dbReference>
<dbReference type="GO" id="GO:0004222">
    <property type="term" value="F:metalloendopeptidase activity"/>
    <property type="evidence" value="ECO:0007669"/>
    <property type="project" value="InterPro"/>
</dbReference>
<reference evidence="6" key="1">
    <citation type="submission" date="2021-11" db="EMBL/GenBank/DDBJ databases">
        <title>BS-T2-15 a new species belonging to the Comamonadaceae family isolated from the soil of a French oak forest.</title>
        <authorList>
            <person name="Mieszkin S."/>
            <person name="Alain K."/>
        </authorList>
    </citation>
    <scope>NUCLEOTIDE SEQUENCE</scope>
    <source>
        <strain evidence="6">BS-T2-15</strain>
    </source>
</reference>
<proteinExistence type="inferred from homology"/>
<comment type="caution">
    <text evidence="6">The sequence shown here is derived from an EMBL/GenBank/DDBJ whole genome shotgun (WGS) entry which is preliminary data.</text>
</comment>
<evidence type="ECO:0000313" key="7">
    <source>
        <dbReference type="Proteomes" id="UP001139353"/>
    </source>
</evidence>
<dbReference type="SUPFAM" id="SSF63411">
    <property type="entry name" value="LuxS/MPP-like metallohydrolase"/>
    <property type="match status" value="2"/>
</dbReference>
<dbReference type="InterPro" id="IPR001431">
    <property type="entry name" value="Pept_M16_Zn_BS"/>
</dbReference>
<dbReference type="GO" id="GO:0006508">
    <property type="term" value="P:proteolysis"/>
    <property type="evidence" value="ECO:0007669"/>
    <property type="project" value="InterPro"/>
</dbReference>
<evidence type="ECO:0000256" key="1">
    <source>
        <dbReference type="ARBA" id="ARBA00001947"/>
    </source>
</evidence>
<dbReference type="PANTHER" id="PTHR11851">
    <property type="entry name" value="METALLOPROTEASE"/>
    <property type="match status" value="1"/>
</dbReference>
<gene>
    <name evidence="6" type="ORF">LPC04_08825</name>
</gene>
<evidence type="ECO:0000256" key="2">
    <source>
        <dbReference type="ARBA" id="ARBA00007261"/>
    </source>
</evidence>
<dbReference type="EMBL" id="JAJLJH010000001">
    <property type="protein sequence ID" value="MCK9685809.1"/>
    <property type="molecule type" value="Genomic_DNA"/>
</dbReference>
<evidence type="ECO:0000313" key="6">
    <source>
        <dbReference type="EMBL" id="MCK9685809.1"/>
    </source>
</evidence>
<dbReference type="PROSITE" id="PS00143">
    <property type="entry name" value="INSULINASE"/>
    <property type="match status" value="1"/>
</dbReference>
<comment type="similarity">
    <text evidence="2 3">Belongs to the peptidase M16 family.</text>
</comment>
<name>A0A9X1YFZ3_9BURK</name>
<dbReference type="GO" id="GO:0046872">
    <property type="term" value="F:metal ion binding"/>
    <property type="evidence" value="ECO:0007669"/>
    <property type="project" value="InterPro"/>
</dbReference>
<dbReference type="InterPro" id="IPR011249">
    <property type="entry name" value="Metalloenz_LuxS/M16"/>
</dbReference>
<accession>A0A9X1YFZ3</accession>
<dbReference type="InterPro" id="IPR007863">
    <property type="entry name" value="Peptidase_M16_C"/>
</dbReference>
<dbReference type="AlphaFoldDB" id="A0A9X1YFZ3"/>
<dbReference type="InterPro" id="IPR011765">
    <property type="entry name" value="Pept_M16_N"/>
</dbReference>
<dbReference type="Proteomes" id="UP001139353">
    <property type="component" value="Unassembled WGS sequence"/>
</dbReference>
<dbReference type="RefSeq" id="WP_275681801.1">
    <property type="nucleotide sequence ID" value="NZ_JAJLJH010000001.1"/>
</dbReference>
<evidence type="ECO:0000256" key="3">
    <source>
        <dbReference type="RuleBase" id="RU004447"/>
    </source>
</evidence>
<feature type="domain" description="Peptidase M16 C-terminal" evidence="5">
    <location>
        <begin position="173"/>
        <end position="343"/>
    </location>
</feature>
<protein>
    <submittedName>
        <fullName evidence="6">Insulinase family protein</fullName>
    </submittedName>
</protein>
<keyword evidence="7" id="KW-1185">Reference proteome</keyword>
<evidence type="ECO:0000259" key="4">
    <source>
        <dbReference type="Pfam" id="PF00675"/>
    </source>
</evidence>
<dbReference type="Pfam" id="PF05193">
    <property type="entry name" value="Peptidase_M16_C"/>
    <property type="match status" value="1"/>
</dbReference>
<dbReference type="Pfam" id="PF00675">
    <property type="entry name" value="Peptidase_M16"/>
    <property type="match status" value="1"/>
</dbReference>
<feature type="domain" description="Peptidase M16 N-terminal" evidence="4">
    <location>
        <begin position="19"/>
        <end position="166"/>
    </location>
</feature>
<dbReference type="Gene3D" id="3.30.830.10">
    <property type="entry name" value="Metalloenzyme, LuxS/M16 peptidase-like"/>
    <property type="match status" value="2"/>
</dbReference>
<comment type="cofactor">
    <cofactor evidence="1">
        <name>Zn(2+)</name>
        <dbReference type="ChEBI" id="CHEBI:29105"/>
    </cofactor>
</comment>